<dbReference type="Pfam" id="PF03480">
    <property type="entry name" value="DctP"/>
    <property type="match status" value="1"/>
</dbReference>
<dbReference type="InterPro" id="IPR018389">
    <property type="entry name" value="DctP_fam"/>
</dbReference>
<comment type="similarity">
    <text evidence="1">Belongs to the bacterial solute-binding protein 7 family.</text>
</comment>
<reference evidence="5 6" key="1">
    <citation type="submission" date="2016-04" db="EMBL/GenBank/DDBJ databases">
        <title>First whole genome shotgun sequence of the bacterium Enteractinococcus sp. strain UASWS1574.</title>
        <authorList>
            <person name="Crovadore J."/>
            <person name="Chablais R."/>
            <person name="Lefort F."/>
        </authorList>
    </citation>
    <scope>NUCLEOTIDE SEQUENCE [LARGE SCALE GENOMIC DNA]</scope>
    <source>
        <strain evidence="5 6">UASWS1574</strain>
    </source>
</reference>
<dbReference type="STRING" id="1837282.A6F49_04165"/>
<dbReference type="PROSITE" id="PS51257">
    <property type="entry name" value="PROKAR_LIPOPROTEIN"/>
    <property type="match status" value="1"/>
</dbReference>
<keyword evidence="6" id="KW-1185">Reference proteome</keyword>
<keyword evidence="2" id="KW-0813">Transport</keyword>
<sequence>MKKITGTLGGLAIMALALTACGSGDGGDSAAGASESSVKLQFASYLGSRMPESQAFQWAFDEIEAQTDGAVTVDPVWDSGLLGGPDILPGVSDGRADMGFMTVLYNPAELPLSQMATVPFVTEDPVAVRESYAELYETNEEFRSEWENAGVIPLTFGGNGVSTLGTNGAVSQVEDLEGMTLRATGFTATAMTDADVNVVSIPSPEIYESMQRGMIEGWSTQIFDNITVQSLEEVTSHISEPGIGIYTANAFIIGDHAWEQLSEENQQIVTDIAAQIPEKHQEILQEFDAQICGELQDAGVEVTVWEDSAKEAWRTEIGTSLIDQWKSDVSGSTENADGLWDEFQSLLEKHDSDFVSGVNQCAGE</sequence>
<evidence type="ECO:0000256" key="2">
    <source>
        <dbReference type="ARBA" id="ARBA00022448"/>
    </source>
</evidence>
<evidence type="ECO:0008006" key="7">
    <source>
        <dbReference type="Google" id="ProtNLM"/>
    </source>
</evidence>
<protein>
    <recommendedName>
        <fullName evidence="7">C4-dicarboxylate ABC transporter substrate-binding protein</fullName>
    </recommendedName>
</protein>
<dbReference type="PANTHER" id="PTHR33376">
    <property type="match status" value="1"/>
</dbReference>
<dbReference type="OrthoDB" id="9815946at2"/>
<evidence type="ECO:0000256" key="3">
    <source>
        <dbReference type="ARBA" id="ARBA00022729"/>
    </source>
</evidence>
<dbReference type="GO" id="GO:0055085">
    <property type="term" value="P:transmembrane transport"/>
    <property type="evidence" value="ECO:0007669"/>
    <property type="project" value="InterPro"/>
</dbReference>
<feature type="signal peptide" evidence="4">
    <location>
        <begin position="1"/>
        <end position="22"/>
    </location>
</feature>
<dbReference type="EMBL" id="LXEY01000007">
    <property type="protein sequence ID" value="OAV62862.1"/>
    <property type="molecule type" value="Genomic_DNA"/>
</dbReference>
<comment type="caution">
    <text evidence="5">The sequence shown here is derived from an EMBL/GenBank/DDBJ whole genome shotgun (WGS) entry which is preliminary data.</text>
</comment>
<dbReference type="RefSeq" id="WP_043056078.1">
    <property type="nucleotide sequence ID" value="NZ_LXEY01000007.1"/>
</dbReference>
<organism evidence="5 6">
    <name type="scientific">Enteractinococcus helveticum</name>
    <dbReference type="NCBI Taxonomy" id="1837282"/>
    <lineage>
        <taxon>Bacteria</taxon>
        <taxon>Bacillati</taxon>
        <taxon>Actinomycetota</taxon>
        <taxon>Actinomycetes</taxon>
        <taxon>Micrococcales</taxon>
        <taxon>Micrococcaceae</taxon>
    </lineage>
</organism>
<gene>
    <name evidence="5" type="ORF">A6F49_04165</name>
</gene>
<evidence type="ECO:0000313" key="6">
    <source>
        <dbReference type="Proteomes" id="UP000078292"/>
    </source>
</evidence>
<evidence type="ECO:0000313" key="5">
    <source>
        <dbReference type="EMBL" id="OAV62862.1"/>
    </source>
</evidence>
<evidence type="ECO:0000256" key="1">
    <source>
        <dbReference type="ARBA" id="ARBA00009023"/>
    </source>
</evidence>
<dbReference type="Proteomes" id="UP000078292">
    <property type="component" value="Unassembled WGS sequence"/>
</dbReference>
<accession>A0A1B7M2N0</accession>
<evidence type="ECO:0000256" key="4">
    <source>
        <dbReference type="SAM" id="SignalP"/>
    </source>
</evidence>
<dbReference type="AlphaFoldDB" id="A0A1B7M2N0"/>
<name>A0A1B7M2N0_9MICC</name>
<dbReference type="NCBIfam" id="NF037995">
    <property type="entry name" value="TRAP_S1"/>
    <property type="match status" value="1"/>
</dbReference>
<keyword evidence="3 4" id="KW-0732">Signal</keyword>
<dbReference type="PANTHER" id="PTHR33376:SF7">
    <property type="entry name" value="C4-DICARBOXYLATE-BINDING PROTEIN DCTB"/>
    <property type="match status" value="1"/>
</dbReference>
<dbReference type="Gene3D" id="3.40.190.170">
    <property type="entry name" value="Bacterial extracellular solute-binding protein, family 7"/>
    <property type="match status" value="1"/>
</dbReference>
<dbReference type="InterPro" id="IPR038404">
    <property type="entry name" value="TRAP_DctP_sf"/>
</dbReference>
<feature type="chain" id="PRO_5039517992" description="C4-dicarboxylate ABC transporter substrate-binding protein" evidence="4">
    <location>
        <begin position="23"/>
        <end position="364"/>
    </location>
</feature>
<proteinExistence type="inferred from homology"/>